<sequence length="145" mass="17503">MDQIAGIMALYQLNQYVFKVVFKFFKWLLMKNLFRNYCKRLKRQYELNKIPILSLFQINYIFIMGCLIFSIYYNLIFKKDYLPIKLVCYFILVYSSVLSAFETVKYLISQNSLDEYYQPVLLEYQAQEIDENNVSKCISSDYELN</sequence>
<feature type="transmembrane region" description="Helical" evidence="1">
    <location>
        <begin position="55"/>
        <end position="75"/>
    </location>
</feature>
<feature type="transmembrane region" description="Helical" evidence="1">
    <location>
        <begin position="81"/>
        <end position="101"/>
    </location>
</feature>
<accession>A0A814EUA4</accession>
<proteinExistence type="predicted"/>
<evidence type="ECO:0000313" key="3">
    <source>
        <dbReference type="Proteomes" id="UP000663879"/>
    </source>
</evidence>
<dbReference type="EMBL" id="CAJNOC010003170">
    <property type="protein sequence ID" value="CAF0970850.1"/>
    <property type="molecule type" value="Genomic_DNA"/>
</dbReference>
<keyword evidence="1" id="KW-0472">Membrane</keyword>
<keyword evidence="1" id="KW-1133">Transmembrane helix</keyword>
<gene>
    <name evidence="2" type="ORF">OXX778_LOCUS14909</name>
</gene>
<evidence type="ECO:0008006" key="4">
    <source>
        <dbReference type="Google" id="ProtNLM"/>
    </source>
</evidence>
<organism evidence="2 3">
    <name type="scientific">Brachionus calyciflorus</name>
    <dbReference type="NCBI Taxonomy" id="104777"/>
    <lineage>
        <taxon>Eukaryota</taxon>
        <taxon>Metazoa</taxon>
        <taxon>Spiralia</taxon>
        <taxon>Gnathifera</taxon>
        <taxon>Rotifera</taxon>
        <taxon>Eurotatoria</taxon>
        <taxon>Monogononta</taxon>
        <taxon>Pseudotrocha</taxon>
        <taxon>Ploima</taxon>
        <taxon>Brachionidae</taxon>
        <taxon>Brachionus</taxon>
    </lineage>
</organism>
<feature type="transmembrane region" description="Helical" evidence="1">
    <location>
        <begin position="16"/>
        <end position="34"/>
    </location>
</feature>
<reference evidence="2" key="1">
    <citation type="submission" date="2021-02" db="EMBL/GenBank/DDBJ databases">
        <authorList>
            <person name="Nowell W R."/>
        </authorList>
    </citation>
    <scope>NUCLEOTIDE SEQUENCE</scope>
    <source>
        <strain evidence="2">Ploen Becks lab</strain>
    </source>
</reference>
<evidence type="ECO:0000313" key="2">
    <source>
        <dbReference type="EMBL" id="CAF0970850.1"/>
    </source>
</evidence>
<keyword evidence="3" id="KW-1185">Reference proteome</keyword>
<comment type="caution">
    <text evidence="2">The sequence shown here is derived from an EMBL/GenBank/DDBJ whole genome shotgun (WGS) entry which is preliminary data.</text>
</comment>
<protein>
    <recommendedName>
        <fullName evidence="4">Transmembrane protein</fullName>
    </recommendedName>
</protein>
<keyword evidence="1" id="KW-0812">Transmembrane</keyword>
<dbReference type="AlphaFoldDB" id="A0A814EUA4"/>
<dbReference type="Proteomes" id="UP000663879">
    <property type="component" value="Unassembled WGS sequence"/>
</dbReference>
<name>A0A814EUA4_9BILA</name>
<evidence type="ECO:0000256" key="1">
    <source>
        <dbReference type="SAM" id="Phobius"/>
    </source>
</evidence>